<dbReference type="OrthoDB" id="9814143at2"/>
<evidence type="ECO:0000313" key="8">
    <source>
        <dbReference type="Proteomes" id="UP000181976"/>
    </source>
</evidence>
<protein>
    <submittedName>
        <fullName evidence="7">Uncharacterized membrane protein YckC, RDD family</fullName>
    </submittedName>
</protein>
<dbReference type="AlphaFoldDB" id="A0A1I1URK6"/>
<keyword evidence="2 5" id="KW-0812">Transmembrane</keyword>
<comment type="subcellular location">
    <subcellularLocation>
        <location evidence="1">Membrane</location>
        <topology evidence="1">Multi-pass membrane protein</topology>
    </subcellularLocation>
</comment>
<evidence type="ECO:0000256" key="4">
    <source>
        <dbReference type="ARBA" id="ARBA00023136"/>
    </source>
</evidence>
<dbReference type="Proteomes" id="UP000181976">
    <property type="component" value="Unassembled WGS sequence"/>
</dbReference>
<evidence type="ECO:0000256" key="5">
    <source>
        <dbReference type="SAM" id="Phobius"/>
    </source>
</evidence>
<reference evidence="7 8" key="1">
    <citation type="submission" date="2016-10" db="EMBL/GenBank/DDBJ databases">
        <authorList>
            <person name="de Groot N.N."/>
        </authorList>
    </citation>
    <scope>NUCLEOTIDE SEQUENCE [LARGE SCALE GENOMIC DNA]</scope>
    <source>
        <strain evidence="7 8">DSM 19012</strain>
    </source>
</reference>
<feature type="transmembrane region" description="Helical" evidence="5">
    <location>
        <begin position="107"/>
        <end position="128"/>
    </location>
</feature>
<dbReference type="eggNOG" id="COG1714">
    <property type="taxonomic scope" value="Bacteria"/>
</dbReference>
<evidence type="ECO:0000256" key="3">
    <source>
        <dbReference type="ARBA" id="ARBA00022989"/>
    </source>
</evidence>
<dbReference type="PANTHER" id="PTHR38480:SF1">
    <property type="entry name" value="SLR0254 PROTEIN"/>
    <property type="match status" value="1"/>
</dbReference>
<sequence length="243" mass="27644">METIELNTSQNVSLQFPIASVADRILAYIFDAVFVGIYIILEAIAIAQWFSIDAWGIIILFSLPVPFYHLIFELFFNGQTPGKRIMNIRVFKADGTTLSAGSCFIRWIFRLVDITITSGALATLVIILNGKGQRLGDIAAQTTVLKIRKKNNLQQTLWVDVEKDYQPRFPEAETLSDKDVQIIKEVINVVNDSQRRPDNYVLLLNNTRKAIEQKLNTSSDLTDMDYLTTIIKDYNACHQRPKQ</sequence>
<evidence type="ECO:0000256" key="2">
    <source>
        <dbReference type="ARBA" id="ARBA00022692"/>
    </source>
</evidence>
<keyword evidence="8" id="KW-1185">Reference proteome</keyword>
<evidence type="ECO:0000313" key="7">
    <source>
        <dbReference type="EMBL" id="SFD73417.1"/>
    </source>
</evidence>
<dbReference type="RefSeq" id="WP_010526917.1">
    <property type="nucleotide sequence ID" value="NZ_AFSL01000023.1"/>
</dbReference>
<dbReference type="GO" id="GO:0016020">
    <property type="term" value="C:membrane"/>
    <property type="evidence" value="ECO:0007669"/>
    <property type="project" value="UniProtKB-SubCell"/>
</dbReference>
<feature type="transmembrane region" description="Helical" evidence="5">
    <location>
        <begin position="25"/>
        <end position="47"/>
    </location>
</feature>
<evidence type="ECO:0000256" key="1">
    <source>
        <dbReference type="ARBA" id="ARBA00004141"/>
    </source>
</evidence>
<dbReference type="STRING" id="385682.SAMN05444380_101177"/>
<name>A0A1I1URK6_9BACT</name>
<dbReference type="Pfam" id="PF06271">
    <property type="entry name" value="RDD"/>
    <property type="match status" value="1"/>
</dbReference>
<evidence type="ECO:0000259" key="6">
    <source>
        <dbReference type="Pfam" id="PF06271"/>
    </source>
</evidence>
<accession>A0A1I1URK6</accession>
<dbReference type="InterPro" id="IPR010432">
    <property type="entry name" value="RDD"/>
</dbReference>
<feature type="domain" description="RDD" evidence="6">
    <location>
        <begin position="19"/>
        <end position="140"/>
    </location>
</feature>
<dbReference type="InParanoid" id="A0A1I1URK6"/>
<proteinExistence type="predicted"/>
<gene>
    <name evidence="7" type="ORF">SAMN05444380_101177</name>
</gene>
<keyword evidence="4 5" id="KW-0472">Membrane</keyword>
<feature type="transmembrane region" description="Helical" evidence="5">
    <location>
        <begin position="54"/>
        <end position="76"/>
    </location>
</feature>
<dbReference type="PANTHER" id="PTHR38480">
    <property type="entry name" value="SLR0254 PROTEIN"/>
    <property type="match status" value="1"/>
</dbReference>
<organism evidence="7 8">
    <name type="scientific">Thermophagus xiamenensis</name>
    <dbReference type="NCBI Taxonomy" id="385682"/>
    <lineage>
        <taxon>Bacteria</taxon>
        <taxon>Pseudomonadati</taxon>
        <taxon>Bacteroidota</taxon>
        <taxon>Bacteroidia</taxon>
        <taxon>Marinilabiliales</taxon>
        <taxon>Marinilabiliaceae</taxon>
        <taxon>Thermophagus</taxon>
    </lineage>
</organism>
<dbReference type="EMBL" id="FONA01000001">
    <property type="protein sequence ID" value="SFD73417.1"/>
    <property type="molecule type" value="Genomic_DNA"/>
</dbReference>
<keyword evidence="3 5" id="KW-1133">Transmembrane helix</keyword>